<dbReference type="GO" id="GO:0004644">
    <property type="term" value="F:phosphoribosylglycinamide formyltransferase activity"/>
    <property type="evidence" value="ECO:0007669"/>
    <property type="project" value="InterPro"/>
</dbReference>
<dbReference type="SMART" id="SM00798">
    <property type="entry name" value="AICARFT_IMPCHas"/>
    <property type="match status" value="1"/>
</dbReference>
<dbReference type="KEGG" id="hda:BB347_00935"/>
<dbReference type="PANTHER" id="PTHR11692">
    <property type="entry name" value="BIFUNCTIONAL PURINE BIOSYNTHESIS PROTEIN PURH"/>
    <property type="match status" value="1"/>
</dbReference>
<feature type="domain" description="Formyl transferase N-terminal" evidence="5">
    <location>
        <begin position="13"/>
        <end position="190"/>
    </location>
</feature>
<evidence type="ECO:0000256" key="2">
    <source>
        <dbReference type="ARBA" id="ARBA00022755"/>
    </source>
</evidence>
<dbReference type="InterPro" id="IPR024051">
    <property type="entry name" value="AICAR_Tfase_dup_dom_sf"/>
</dbReference>
<reference evidence="7 8" key="2">
    <citation type="submission" date="2017-01" db="EMBL/GenBank/DDBJ databases">
        <authorList>
            <person name="Mah S.A."/>
            <person name="Swanson W.J."/>
            <person name="Moy G.W."/>
            <person name="Vacquier V.D."/>
        </authorList>
    </citation>
    <scope>NUCLEOTIDE SEQUENCE [LARGE SCALE GENOMIC DNA]</scope>
    <source>
        <strain evidence="7 8">CGMCC 1.8909</strain>
    </source>
</reference>
<dbReference type="Gene3D" id="3.40.50.170">
    <property type="entry name" value="Formyl transferase, N-terminal domain"/>
    <property type="match status" value="1"/>
</dbReference>
<evidence type="ECO:0000313" key="7">
    <source>
        <dbReference type="EMBL" id="SIR29001.1"/>
    </source>
</evidence>
<dbReference type="InterPro" id="IPR002695">
    <property type="entry name" value="PurH-like"/>
</dbReference>
<dbReference type="Pfam" id="PF01808">
    <property type="entry name" value="AICARFT_IMPCHas"/>
    <property type="match status" value="1"/>
</dbReference>
<dbReference type="InterPro" id="IPR004607">
    <property type="entry name" value="GART"/>
</dbReference>
<dbReference type="FunFam" id="3.40.140.20:FF:000001">
    <property type="entry name" value="Bifunctional purine biosynthesis protein PurH"/>
    <property type="match status" value="1"/>
</dbReference>
<dbReference type="AlphaFoldDB" id="A0A1N6ZQI7"/>
<dbReference type="GO" id="GO:0004643">
    <property type="term" value="F:phosphoribosylaminoimidazolecarboxamide formyltransferase activity"/>
    <property type="evidence" value="ECO:0007669"/>
    <property type="project" value="InterPro"/>
</dbReference>
<evidence type="ECO:0000259" key="5">
    <source>
        <dbReference type="Pfam" id="PF00551"/>
    </source>
</evidence>
<dbReference type="GeneID" id="30954464"/>
<evidence type="ECO:0000313" key="9">
    <source>
        <dbReference type="Proteomes" id="UP000187321"/>
    </source>
</evidence>
<sequence length="545" mass="58502">MTRIAGMAGNRGRNLLNIADRRPGGADLAVVLTNDEDAPVLEAAAERDIPTEVVPLEDGMDRATHEEAVLEALSGYDFDLVCLDGYMRILSDTFLSEAPTTLNVHPSLLPAFPGMDAWGDALEANVSVTGCTVHVVTDATDEDGAVLESEVDGGPIVTQEPIPVYEGDDVDGLKERVLYEGEFRAYPRAVKWFSEDAVDIDLEAGEARVESDIASTDSDDHDGLPARRLSSSDRVDTLRYGENPHQDAAVYADYTTDEASVVHADQLNEGAKALSYNNYNDADGALDLIKEFDEPAAAVIKHTNPAGCATADSLAKAYEKALSTDPMSAFGGIVALNRECDAETAEQVIDSFKEVVVAPGYTDDALEVLFEKDNLRVLDVGALGESTERFTEKPLVGGRLVQERDLQTISVDDLEVVTEREPSDEELESMVFAWQTLKHVKSNGILFADGTETVGVGMGQVSRVDAVRLAAMKADEHAEGKDAEGAVMASDAFFPFPDGIEEAAKAGIEAVVQPGGSVNDDDVIEAANEHDIAMAFTGQRSFRHD</sequence>
<dbReference type="InterPro" id="IPR036477">
    <property type="entry name" value="Formyl_transf_N_sf"/>
</dbReference>
<gene>
    <name evidence="6" type="ORF">BB347_00935</name>
    <name evidence="7" type="ORF">SAMN05421809_0877</name>
</gene>
<keyword evidence="1 7" id="KW-0808">Transferase</keyword>
<dbReference type="Proteomes" id="UP000185687">
    <property type="component" value="Unassembled WGS sequence"/>
</dbReference>
<dbReference type="OrthoDB" id="52603at2157"/>
<proteinExistence type="predicted"/>
<evidence type="ECO:0000256" key="3">
    <source>
        <dbReference type="ARBA" id="ARBA00022801"/>
    </source>
</evidence>
<dbReference type="RefSeq" id="WP_076579353.1">
    <property type="nucleotide sequence ID" value="NZ_CP019327.1"/>
</dbReference>
<name>A0A1N6ZQI7_9EURY</name>
<protein>
    <submittedName>
        <fullName evidence="6">Bifunctional phosphoribosylaminoimidazolecarboxamide formyltransferase/IMP cyclohydrolase</fullName>
    </submittedName>
    <submittedName>
        <fullName evidence="7">Phosphoribosylaminoimidazolecarboxamide formyltransferase / IMP cyclohydrolase</fullName>
    </submittedName>
</protein>
<dbReference type="GO" id="GO:0006189">
    <property type="term" value="P:'de novo' IMP biosynthetic process"/>
    <property type="evidence" value="ECO:0007669"/>
    <property type="project" value="InterPro"/>
</dbReference>
<dbReference type="InterPro" id="IPR016193">
    <property type="entry name" value="Cytidine_deaminase-like"/>
</dbReference>
<accession>A0A1N6ZQI7</accession>
<keyword evidence="3 7" id="KW-0378">Hydrolase</keyword>
<keyword evidence="4" id="KW-0511">Multifunctional enzyme</keyword>
<keyword evidence="8" id="KW-1185">Reference proteome</keyword>
<organism evidence="7 8">
    <name type="scientific">Natronorubrum daqingense</name>
    <dbReference type="NCBI Taxonomy" id="588898"/>
    <lineage>
        <taxon>Archaea</taxon>
        <taxon>Methanobacteriati</taxon>
        <taxon>Methanobacteriota</taxon>
        <taxon>Stenosarchaea group</taxon>
        <taxon>Halobacteria</taxon>
        <taxon>Halobacteriales</taxon>
        <taxon>Natrialbaceae</taxon>
        <taxon>Natronorubrum</taxon>
    </lineage>
</organism>
<dbReference type="Pfam" id="PF00551">
    <property type="entry name" value="Formyl_trans_N"/>
    <property type="match status" value="1"/>
</dbReference>
<dbReference type="InterPro" id="IPR002376">
    <property type="entry name" value="Formyl_transf_N"/>
</dbReference>
<dbReference type="PIRSF" id="PIRSF000414">
    <property type="entry name" value="AICARFT_IMPCHas"/>
    <property type="match status" value="1"/>
</dbReference>
<dbReference type="STRING" id="588898.BB347_00935"/>
<dbReference type="CDD" id="cd08645">
    <property type="entry name" value="FMT_core_GART"/>
    <property type="match status" value="1"/>
</dbReference>
<dbReference type="PANTHER" id="PTHR11692:SF0">
    <property type="entry name" value="BIFUNCTIONAL PURINE BIOSYNTHESIS PROTEIN ATIC"/>
    <property type="match status" value="1"/>
</dbReference>
<dbReference type="EMBL" id="CP019327">
    <property type="protein sequence ID" value="APX95285.1"/>
    <property type="molecule type" value="Genomic_DNA"/>
</dbReference>
<keyword evidence="2" id="KW-0658">Purine biosynthesis</keyword>
<dbReference type="EMBL" id="FTNP01000001">
    <property type="protein sequence ID" value="SIR29001.1"/>
    <property type="molecule type" value="Genomic_DNA"/>
</dbReference>
<dbReference type="GO" id="GO:0005829">
    <property type="term" value="C:cytosol"/>
    <property type="evidence" value="ECO:0007669"/>
    <property type="project" value="TreeGrafter"/>
</dbReference>
<evidence type="ECO:0000313" key="8">
    <source>
        <dbReference type="Proteomes" id="UP000185687"/>
    </source>
</evidence>
<dbReference type="SUPFAM" id="SSF53927">
    <property type="entry name" value="Cytidine deaminase-like"/>
    <property type="match status" value="1"/>
</dbReference>
<dbReference type="Gene3D" id="3.40.140.20">
    <property type="match status" value="2"/>
</dbReference>
<evidence type="ECO:0000256" key="1">
    <source>
        <dbReference type="ARBA" id="ARBA00022679"/>
    </source>
</evidence>
<evidence type="ECO:0000256" key="4">
    <source>
        <dbReference type="ARBA" id="ARBA00023268"/>
    </source>
</evidence>
<reference evidence="6 9" key="1">
    <citation type="submission" date="2017-01" db="EMBL/GenBank/DDBJ databases">
        <title>Complete genome sequence of Haloterrigena daqingensis type strain (JX313T).</title>
        <authorList>
            <person name="Shuang W."/>
        </authorList>
    </citation>
    <scope>NUCLEOTIDE SEQUENCE [LARGE SCALE GENOMIC DNA]</scope>
    <source>
        <strain evidence="6 9">JX313</strain>
    </source>
</reference>
<evidence type="ECO:0000313" key="6">
    <source>
        <dbReference type="EMBL" id="APX95285.1"/>
    </source>
</evidence>
<dbReference type="NCBIfam" id="NF002049">
    <property type="entry name" value="PRK00881.1"/>
    <property type="match status" value="1"/>
</dbReference>
<dbReference type="SUPFAM" id="SSF53328">
    <property type="entry name" value="Formyltransferase"/>
    <property type="match status" value="1"/>
</dbReference>
<dbReference type="GO" id="GO:0003937">
    <property type="term" value="F:IMP cyclohydrolase activity"/>
    <property type="evidence" value="ECO:0007669"/>
    <property type="project" value="InterPro"/>
</dbReference>
<dbReference type="Proteomes" id="UP000187321">
    <property type="component" value="Chromosome"/>
</dbReference>